<comment type="function">
    <text evidence="1 9">The alpha subunit is responsible for the aldol cleavage of indoleglycerol phosphate to indole and glyceraldehyde 3-phosphate.</text>
</comment>
<keyword evidence="7 9" id="KW-0456">Lyase</keyword>
<dbReference type="STRING" id="2518989.IMCC3088_1184"/>
<evidence type="ECO:0000256" key="5">
    <source>
        <dbReference type="ARBA" id="ARBA00022822"/>
    </source>
</evidence>
<keyword evidence="6 9" id="KW-0057">Aromatic amino acid biosynthesis</keyword>
<dbReference type="PANTHER" id="PTHR43406">
    <property type="entry name" value="TRYPTOPHAN SYNTHASE, ALPHA CHAIN"/>
    <property type="match status" value="1"/>
</dbReference>
<dbReference type="AlphaFoldDB" id="F3L1A8"/>
<comment type="caution">
    <text evidence="11">The sequence shown here is derived from an EMBL/GenBank/DDBJ whole genome shotgun (WGS) entry which is preliminary data.</text>
</comment>
<evidence type="ECO:0000313" key="11">
    <source>
        <dbReference type="EMBL" id="EGG29896.1"/>
    </source>
</evidence>
<dbReference type="HAMAP" id="MF_00131">
    <property type="entry name" value="Trp_synth_alpha"/>
    <property type="match status" value="1"/>
</dbReference>
<dbReference type="Gene3D" id="3.20.20.70">
    <property type="entry name" value="Aldolase class I"/>
    <property type="match status" value="1"/>
</dbReference>
<comment type="pathway">
    <text evidence="2 9">Amino-acid biosynthesis; L-tryptophan biosynthesis; L-tryptophan from chorismate: step 5/5.</text>
</comment>
<comment type="catalytic activity">
    <reaction evidence="8 9">
        <text>(1S,2R)-1-C-(indol-3-yl)glycerol 3-phosphate + L-serine = D-glyceraldehyde 3-phosphate + L-tryptophan + H2O</text>
        <dbReference type="Rhea" id="RHEA:10532"/>
        <dbReference type="ChEBI" id="CHEBI:15377"/>
        <dbReference type="ChEBI" id="CHEBI:33384"/>
        <dbReference type="ChEBI" id="CHEBI:57912"/>
        <dbReference type="ChEBI" id="CHEBI:58866"/>
        <dbReference type="ChEBI" id="CHEBI:59776"/>
        <dbReference type="EC" id="4.2.1.20"/>
    </reaction>
</comment>
<comment type="subunit">
    <text evidence="3 9">Tetramer of two alpha and two beta chains.</text>
</comment>
<dbReference type="GO" id="GO:0005829">
    <property type="term" value="C:cytosol"/>
    <property type="evidence" value="ECO:0007669"/>
    <property type="project" value="TreeGrafter"/>
</dbReference>
<protein>
    <recommendedName>
        <fullName evidence="9">Tryptophan synthase alpha chain</fullName>
        <ecNumber evidence="9">4.2.1.20</ecNumber>
    </recommendedName>
</protein>
<organism evidence="11 12">
    <name type="scientific">Aequoribacter fuscus</name>
    <dbReference type="NCBI Taxonomy" id="2518989"/>
    <lineage>
        <taxon>Bacteria</taxon>
        <taxon>Pseudomonadati</taxon>
        <taxon>Pseudomonadota</taxon>
        <taxon>Gammaproteobacteria</taxon>
        <taxon>Cellvibrionales</taxon>
        <taxon>Halieaceae</taxon>
        <taxon>Aequoribacter</taxon>
    </lineage>
</organism>
<evidence type="ECO:0000256" key="6">
    <source>
        <dbReference type="ARBA" id="ARBA00023141"/>
    </source>
</evidence>
<dbReference type="eggNOG" id="COG0159">
    <property type="taxonomic scope" value="Bacteria"/>
</dbReference>
<dbReference type="UniPathway" id="UPA00035">
    <property type="reaction ID" value="UER00044"/>
</dbReference>
<evidence type="ECO:0000256" key="9">
    <source>
        <dbReference type="HAMAP-Rule" id="MF_00131"/>
    </source>
</evidence>
<evidence type="ECO:0000313" key="12">
    <source>
        <dbReference type="Proteomes" id="UP000005615"/>
    </source>
</evidence>
<evidence type="ECO:0000256" key="3">
    <source>
        <dbReference type="ARBA" id="ARBA00011270"/>
    </source>
</evidence>
<reference evidence="11 12" key="1">
    <citation type="journal article" date="2011" name="J. Bacteriol.">
        <title>Genome sequence of strain IMCC3088, a proteorhodopsin-containing marine bacterium belonging to the OM60/NOR5 clade.</title>
        <authorList>
            <person name="Jang Y."/>
            <person name="Oh H.M."/>
            <person name="Kang I."/>
            <person name="Lee K."/>
            <person name="Yang S.J."/>
            <person name="Cho J.C."/>
        </authorList>
    </citation>
    <scope>NUCLEOTIDE SEQUENCE [LARGE SCALE GENOMIC DNA]</scope>
    <source>
        <strain evidence="11 12">IMCC3088</strain>
    </source>
</reference>
<name>F3L1A8_9GAMM</name>
<keyword evidence="5 9" id="KW-0822">Tryptophan biosynthesis</keyword>
<evidence type="ECO:0000256" key="10">
    <source>
        <dbReference type="RuleBase" id="RU003662"/>
    </source>
</evidence>
<dbReference type="Proteomes" id="UP000005615">
    <property type="component" value="Unassembled WGS sequence"/>
</dbReference>
<dbReference type="SUPFAM" id="SSF51366">
    <property type="entry name" value="Ribulose-phoshate binding barrel"/>
    <property type="match status" value="1"/>
</dbReference>
<dbReference type="CDD" id="cd04724">
    <property type="entry name" value="Tryptophan_synthase_alpha"/>
    <property type="match status" value="1"/>
</dbReference>
<dbReference type="InterPro" id="IPR013785">
    <property type="entry name" value="Aldolase_TIM"/>
</dbReference>
<evidence type="ECO:0000256" key="2">
    <source>
        <dbReference type="ARBA" id="ARBA00004733"/>
    </source>
</evidence>
<evidence type="ECO:0000256" key="4">
    <source>
        <dbReference type="ARBA" id="ARBA00022605"/>
    </source>
</evidence>
<dbReference type="EC" id="4.2.1.20" evidence="9"/>
<dbReference type="EMBL" id="AEIG01000027">
    <property type="protein sequence ID" value="EGG29896.1"/>
    <property type="molecule type" value="Genomic_DNA"/>
</dbReference>
<dbReference type="NCBIfam" id="TIGR00262">
    <property type="entry name" value="trpA"/>
    <property type="match status" value="1"/>
</dbReference>
<gene>
    <name evidence="9" type="primary">trpA</name>
    <name evidence="11" type="ORF">IMCC3088_1184</name>
</gene>
<proteinExistence type="inferred from homology"/>
<dbReference type="InterPro" id="IPR011060">
    <property type="entry name" value="RibuloseP-bd_barrel"/>
</dbReference>
<dbReference type="Pfam" id="PF00290">
    <property type="entry name" value="Trp_syntA"/>
    <property type="match status" value="1"/>
</dbReference>
<feature type="active site" description="Proton acceptor" evidence="9">
    <location>
        <position position="54"/>
    </location>
</feature>
<evidence type="ECO:0000256" key="7">
    <source>
        <dbReference type="ARBA" id="ARBA00023239"/>
    </source>
</evidence>
<accession>F3L1A8</accession>
<evidence type="ECO:0000256" key="1">
    <source>
        <dbReference type="ARBA" id="ARBA00003365"/>
    </source>
</evidence>
<keyword evidence="4 9" id="KW-0028">Amino-acid biosynthesis</keyword>
<dbReference type="PANTHER" id="PTHR43406:SF1">
    <property type="entry name" value="TRYPTOPHAN SYNTHASE ALPHA CHAIN, CHLOROPLASTIC"/>
    <property type="match status" value="1"/>
</dbReference>
<dbReference type="GO" id="GO:0004834">
    <property type="term" value="F:tryptophan synthase activity"/>
    <property type="evidence" value="ECO:0007669"/>
    <property type="project" value="UniProtKB-UniRule"/>
</dbReference>
<comment type="similarity">
    <text evidence="9 10">Belongs to the TrpA family.</text>
</comment>
<dbReference type="InterPro" id="IPR018204">
    <property type="entry name" value="Trp_synthase_alpha_AS"/>
</dbReference>
<dbReference type="InterPro" id="IPR002028">
    <property type="entry name" value="Trp_synthase_suA"/>
</dbReference>
<sequence length="270" mass="28389">MEKNKLSRIQAKWQSLLAESKKAVIPYVVGGDPEPAVTVSLMHDLVAAGADMLELGVPFSDPMAEGPAIQKGHERALAHSVSLRKCLAMAAEFRAQDAQTPIILMGYANPIEHMGYSAFADAAAEAGVDGVITVDLPPEEVAAMNLELKRVGIDNIFLIAPTTPDERIPLIIQQASGFIYYVSLKGVTGAGHLNTDEVAAKVKQIKAGTELPVVVGFGIKDAESAARVGAEADGVVVGSALVNLLGDESRSIEARVKAAVSLLRDIRSGV</sequence>
<feature type="active site" description="Proton acceptor" evidence="9">
    <location>
        <position position="65"/>
    </location>
</feature>
<dbReference type="PROSITE" id="PS00167">
    <property type="entry name" value="TRP_SYNTHASE_ALPHA"/>
    <property type="match status" value="1"/>
</dbReference>
<evidence type="ECO:0000256" key="8">
    <source>
        <dbReference type="ARBA" id="ARBA00049047"/>
    </source>
</evidence>
<keyword evidence="12" id="KW-1185">Reference proteome</keyword>
<dbReference type="FunFam" id="3.20.20.70:FF:000037">
    <property type="entry name" value="Tryptophan synthase alpha chain"/>
    <property type="match status" value="1"/>
</dbReference>